<evidence type="ECO:0000259" key="3">
    <source>
        <dbReference type="Pfam" id="PF00464"/>
    </source>
</evidence>
<dbReference type="GO" id="GO:0008168">
    <property type="term" value="F:methyltransferase activity"/>
    <property type="evidence" value="ECO:0007669"/>
    <property type="project" value="UniProtKB-KW"/>
</dbReference>
<dbReference type="Gene3D" id="3.40.640.10">
    <property type="entry name" value="Type I PLP-dependent aspartate aminotransferase-like (Major domain)"/>
    <property type="match status" value="1"/>
</dbReference>
<dbReference type="STRING" id="1122170.GCA_000701265_00629"/>
<dbReference type="GO" id="GO:0004372">
    <property type="term" value="F:glycine hydroxymethyltransferase activity"/>
    <property type="evidence" value="ECO:0007669"/>
    <property type="project" value="UniProtKB-EC"/>
</dbReference>
<dbReference type="EC" id="2.1.2.1" evidence="4"/>
<dbReference type="PANTHER" id="PTHR11680">
    <property type="entry name" value="SERINE HYDROXYMETHYLTRANSFERASE"/>
    <property type="match status" value="1"/>
</dbReference>
<dbReference type="PANTHER" id="PTHR11680:SF35">
    <property type="entry name" value="SERINE HYDROXYMETHYLTRANSFERASE 1"/>
    <property type="match status" value="1"/>
</dbReference>
<dbReference type="GO" id="GO:0046653">
    <property type="term" value="P:tetrahydrofolate metabolic process"/>
    <property type="evidence" value="ECO:0007669"/>
    <property type="project" value="TreeGrafter"/>
</dbReference>
<keyword evidence="5" id="KW-1185">Reference proteome</keyword>
<dbReference type="Gene3D" id="3.90.1150.10">
    <property type="entry name" value="Aspartate Aminotransferase, domain 1"/>
    <property type="match status" value="1"/>
</dbReference>
<dbReference type="InterPro" id="IPR015421">
    <property type="entry name" value="PyrdxlP-dep_Trfase_major"/>
</dbReference>
<evidence type="ECO:0000256" key="1">
    <source>
        <dbReference type="ARBA" id="ARBA00001933"/>
    </source>
</evidence>
<feature type="domain" description="Serine hydroxymethyltransferase-like" evidence="3">
    <location>
        <begin position="33"/>
        <end position="404"/>
    </location>
</feature>
<dbReference type="RefSeq" id="WP_035899034.1">
    <property type="nucleotide sequence ID" value="NZ_CAAAIS010000001.1"/>
</dbReference>
<sequence length="435" mass="48931">MFITDWAIDDSALLHRSRREFMHCQSYAEMQDMLMYLIKKNGSWRKQCINLVAAESPMSQIVRSLLADDLSMRTASGYIGKKNRYFMATQYIDQFESLCHVLLTDLFECNYCDHRLMGGTQACQVVYSTLTQPNDTLITVMPMHGGDSSNCRQSMPGLLNLNIVPMPFLRDNLTIDLHQLEYLLDRYKPKLISLGFSICLLEQPIRAISALCQKFKVPVFYDASHELGLIAGKCFANPFIQGTTIVSGSTGKTFSGPQGGLLLWNDDYLVQPITNTVFPNFVGTYQLNRVAALTLASLEIQQYGEEYMAQGVRNAKTLAMQLHTLGISVFAQEKNYTQTHQILIDATKYGGGFAAANRLEACHIITNHVNLPGDKEGFRGIRIATTEMTRRGMKEKHMQEIVHLVYRALETSEPASSIAKGASILSQEFQKIHYC</sequence>
<dbReference type="GO" id="GO:0032259">
    <property type="term" value="P:methylation"/>
    <property type="evidence" value="ECO:0007669"/>
    <property type="project" value="UniProtKB-KW"/>
</dbReference>
<dbReference type="GO" id="GO:0005737">
    <property type="term" value="C:cytoplasm"/>
    <property type="evidence" value="ECO:0007669"/>
    <property type="project" value="TreeGrafter"/>
</dbReference>
<dbReference type="Pfam" id="PF00464">
    <property type="entry name" value="SHMT"/>
    <property type="match status" value="1"/>
</dbReference>
<reference evidence="4 5" key="1">
    <citation type="submission" date="2018-06" db="EMBL/GenBank/DDBJ databases">
        <authorList>
            <consortium name="Pathogen Informatics"/>
            <person name="Doyle S."/>
        </authorList>
    </citation>
    <scope>NUCLEOTIDE SEQUENCE [LARGE SCALE GENOMIC DNA]</scope>
    <source>
        <strain evidence="4 5">NCTC11532</strain>
    </source>
</reference>
<comment type="cofactor">
    <cofactor evidence="1">
        <name>pyridoxal 5'-phosphate</name>
        <dbReference type="ChEBI" id="CHEBI:597326"/>
    </cofactor>
</comment>
<dbReference type="SUPFAM" id="SSF53383">
    <property type="entry name" value="PLP-dependent transferases"/>
    <property type="match status" value="1"/>
</dbReference>
<dbReference type="InterPro" id="IPR039429">
    <property type="entry name" value="SHMT-like_dom"/>
</dbReference>
<keyword evidence="2" id="KW-0663">Pyridoxal phosphate</keyword>
<protein>
    <submittedName>
        <fullName evidence="4">Serine hydroxymethyltransferase</fullName>
        <ecNumber evidence="4">2.1.2.1</ecNumber>
    </submittedName>
</protein>
<dbReference type="InterPro" id="IPR015424">
    <property type="entry name" value="PyrdxlP-dep_Trfase"/>
</dbReference>
<dbReference type="GO" id="GO:0030170">
    <property type="term" value="F:pyridoxal phosphate binding"/>
    <property type="evidence" value="ECO:0007669"/>
    <property type="project" value="TreeGrafter"/>
</dbReference>
<dbReference type="GO" id="GO:0019264">
    <property type="term" value="P:glycine biosynthetic process from serine"/>
    <property type="evidence" value="ECO:0007669"/>
    <property type="project" value="TreeGrafter"/>
</dbReference>
<evidence type="ECO:0000256" key="2">
    <source>
        <dbReference type="ARBA" id="ARBA00022898"/>
    </source>
</evidence>
<organism evidence="4 5">
    <name type="scientific">Legionella wadsworthii</name>
    <dbReference type="NCBI Taxonomy" id="28088"/>
    <lineage>
        <taxon>Bacteria</taxon>
        <taxon>Pseudomonadati</taxon>
        <taxon>Pseudomonadota</taxon>
        <taxon>Gammaproteobacteria</taxon>
        <taxon>Legionellales</taxon>
        <taxon>Legionellaceae</taxon>
        <taxon>Legionella</taxon>
    </lineage>
</organism>
<evidence type="ECO:0000313" key="4">
    <source>
        <dbReference type="EMBL" id="STY29659.1"/>
    </source>
</evidence>
<accession>A0A378LV02</accession>
<dbReference type="InterPro" id="IPR015422">
    <property type="entry name" value="PyrdxlP-dep_Trfase_small"/>
</dbReference>
<gene>
    <name evidence="4" type="primary">glyA_2</name>
    <name evidence="4" type="ORF">NCTC11532_01857</name>
</gene>
<dbReference type="InterPro" id="IPR049943">
    <property type="entry name" value="Ser_HO-MeTrfase-like"/>
</dbReference>
<dbReference type="Proteomes" id="UP000255297">
    <property type="component" value="Unassembled WGS sequence"/>
</dbReference>
<dbReference type="OrthoDB" id="9019276at2"/>
<keyword evidence="4" id="KW-0489">Methyltransferase</keyword>
<dbReference type="AlphaFoldDB" id="A0A378LV02"/>
<evidence type="ECO:0000313" key="5">
    <source>
        <dbReference type="Proteomes" id="UP000255297"/>
    </source>
</evidence>
<keyword evidence="4" id="KW-0808">Transferase</keyword>
<proteinExistence type="predicted"/>
<name>A0A378LV02_9GAMM</name>
<dbReference type="EMBL" id="UGPB01000001">
    <property type="protein sequence ID" value="STY29659.1"/>
    <property type="molecule type" value="Genomic_DNA"/>
</dbReference>